<dbReference type="Proteomes" id="UP001329430">
    <property type="component" value="Chromosome 7"/>
</dbReference>
<comment type="caution">
    <text evidence="2">The sequence shown here is derived from an EMBL/GenBank/DDBJ whole genome shotgun (WGS) entry which is preliminary data.</text>
</comment>
<dbReference type="InterPro" id="IPR006616">
    <property type="entry name" value="DM9_repeat"/>
</dbReference>
<name>A0AAN7V9Q0_9COLE</name>
<evidence type="ECO:0000313" key="3">
    <source>
        <dbReference type="Proteomes" id="UP001329430"/>
    </source>
</evidence>
<dbReference type="PANTHER" id="PTHR31649">
    <property type="entry name" value="AGAP009604-PA"/>
    <property type="match status" value="1"/>
</dbReference>
<feature type="signal peptide" evidence="1">
    <location>
        <begin position="1"/>
        <end position="20"/>
    </location>
</feature>
<protein>
    <submittedName>
        <fullName evidence="2">Uncharacterized protein</fullName>
    </submittedName>
</protein>
<evidence type="ECO:0000256" key="1">
    <source>
        <dbReference type="SAM" id="SignalP"/>
    </source>
</evidence>
<gene>
    <name evidence="2" type="ORF">RI129_010100</name>
</gene>
<dbReference type="EMBL" id="JAVRBK010000007">
    <property type="protein sequence ID" value="KAK5641553.1"/>
    <property type="molecule type" value="Genomic_DNA"/>
</dbReference>
<dbReference type="PANTHER" id="PTHR31649:SF10">
    <property type="entry name" value="IP19903P-RELATED"/>
    <property type="match status" value="1"/>
</dbReference>
<dbReference type="SMART" id="SM00696">
    <property type="entry name" value="DM9"/>
    <property type="match status" value="2"/>
</dbReference>
<organism evidence="2 3">
    <name type="scientific">Pyrocoelia pectoralis</name>
    <dbReference type="NCBI Taxonomy" id="417401"/>
    <lineage>
        <taxon>Eukaryota</taxon>
        <taxon>Metazoa</taxon>
        <taxon>Ecdysozoa</taxon>
        <taxon>Arthropoda</taxon>
        <taxon>Hexapoda</taxon>
        <taxon>Insecta</taxon>
        <taxon>Pterygota</taxon>
        <taxon>Neoptera</taxon>
        <taxon>Endopterygota</taxon>
        <taxon>Coleoptera</taxon>
        <taxon>Polyphaga</taxon>
        <taxon>Elateriformia</taxon>
        <taxon>Elateroidea</taxon>
        <taxon>Lampyridae</taxon>
        <taxon>Lampyrinae</taxon>
        <taxon>Pyrocoelia</taxon>
    </lineage>
</organism>
<keyword evidence="3" id="KW-1185">Reference proteome</keyword>
<keyword evidence="1" id="KW-0732">Signal</keyword>
<accession>A0AAN7V9Q0</accession>
<sequence>MSLVNITIIVIVLISVSASGQIISRAWEVEGYYWRDFNGTVPSDAYPGGTDVTGKPIFIGQVFDKYLIPAKIYSNDKQAYYEHGGSEYKATQHVKILCTQHPEQFEWIRTNNDELKLLTDKNLIIGGYEPGSTTYIGRVRYKGEVSIGKAIVHFFFIHSGLHITHDGSGIRHTKFEVLAFNPNSPKIGLPFKLD</sequence>
<proteinExistence type="predicted"/>
<evidence type="ECO:0000313" key="2">
    <source>
        <dbReference type="EMBL" id="KAK5641553.1"/>
    </source>
</evidence>
<dbReference type="AlphaFoldDB" id="A0AAN7V9Q0"/>
<dbReference type="Pfam" id="PF11901">
    <property type="entry name" value="DM9"/>
    <property type="match status" value="1"/>
</dbReference>
<reference evidence="2 3" key="1">
    <citation type="journal article" date="2024" name="Insects">
        <title>An Improved Chromosome-Level Genome Assembly of the Firefly Pyrocoelia pectoralis.</title>
        <authorList>
            <person name="Fu X."/>
            <person name="Meyer-Rochow V.B."/>
            <person name="Ballantyne L."/>
            <person name="Zhu X."/>
        </authorList>
    </citation>
    <scope>NUCLEOTIDE SEQUENCE [LARGE SCALE GENOMIC DNA]</scope>
    <source>
        <strain evidence="2">XCY_ONT2</strain>
    </source>
</reference>
<feature type="chain" id="PRO_5043031143" evidence="1">
    <location>
        <begin position="21"/>
        <end position="194"/>
    </location>
</feature>